<gene>
    <name evidence="1" type="ORF">PGLA2088_LOCUS19602</name>
</gene>
<reference evidence="1" key="1">
    <citation type="submission" date="2021-02" db="EMBL/GenBank/DDBJ databases">
        <authorList>
            <person name="Dougan E. K."/>
            <person name="Rhodes N."/>
            <person name="Thang M."/>
            <person name="Chan C."/>
        </authorList>
    </citation>
    <scope>NUCLEOTIDE SEQUENCE</scope>
</reference>
<name>A0A813JFR2_POLGL</name>
<evidence type="ECO:0000313" key="1">
    <source>
        <dbReference type="EMBL" id="CAE8675902.1"/>
    </source>
</evidence>
<comment type="caution">
    <text evidence="1">The sequence shown here is derived from an EMBL/GenBank/DDBJ whole genome shotgun (WGS) entry which is preliminary data.</text>
</comment>
<dbReference type="AlphaFoldDB" id="A0A813JFR2"/>
<proteinExistence type="predicted"/>
<accession>A0A813JFR2</accession>
<protein>
    <submittedName>
        <fullName evidence="1">Uncharacterized protein</fullName>
    </submittedName>
</protein>
<organism evidence="1 2">
    <name type="scientific">Polarella glacialis</name>
    <name type="common">Dinoflagellate</name>
    <dbReference type="NCBI Taxonomy" id="89957"/>
    <lineage>
        <taxon>Eukaryota</taxon>
        <taxon>Sar</taxon>
        <taxon>Alveolata</taxon>
        <taxon>Dinophyceae</taxon>
        <taxon>Suessiales</taxon>
        <taxon>Suessiaceae</taxon>
        <taxon>Polarella</taxon>
    </lineage>
</organism>
<evidence type="ECO:0000313" key="2">
    <source>
        <dbReference type="Proteomes" id="UP000626109"/>
    </source>
</evidence>
<dbReference type="Proteomes" id="UP000626109">
    <property type="component" value="Unassembled WGS sequence"/>
</dbReference>
<dbReference type="EMBL" id="CAJNNW010025157">
    <property type="protein sequence ID" value="CAE8675902.1"/>
    <property type="molecule type" value="Genomic_DNA"/>
</dbReference>
<sequence>MDVGLQGALRASAYVAAIGAQMLGRTCLHTWCIEAREVRQLVARSALQARLRLGANFLWHATTEAAAQLAMVRWLALVQQRRRGEVAEEERLKSLRLEKQLSVSKERQKRWQLRLGSRFAERFDLPLLWTSLMTWAMTARKASEERAKAAEFIRRQHLNYAEEALINKQVILRPLVLNKIDQVCDAFVAKALPEVFSAWRWHAHGRCLAYKTLLYQESRERRDLLALAVEAWKGAAIRCWLRAAAWKVGQAVVRYGDQGVLRRLLLSWRASCFELHGENEAKRLLAAHSLAQLCCRPVRKALGYWQQQARKATPLRRGARGNIDIVGLADKLQCNGSVPTERLSLAVAALQAWKMGSMLSTFERRRAREERSGDRVPFVSKRALERAAEQGDRRSMAVRRFARWYSLSQEEPCAGIAKCFAAWTLAVLEANTELCAAGLTRRALSLSHHFREAAEQLLGRSFRFSRQLLLGRSWLALAAHLQRGRQRVTVSRLCAGVGVLDDGFAARRILWSWRNLLSDGQRVREESQRKGFKLQASRLARRLVRLNRCTYGFLTAAGALVAWRSVSQRRGRRVQLRHSARWAALLAVSVECRRCRDIFVRWTRAAFAAKQSLALSPLGFVFVAWKVWLRGASTSDRRFDRAVKFTSVDQADHVSLVWANQELAEEEQEMAGRSDLGLSAAPEGARAGWQRWLRHAVCEKRLHRNFRLRTFVETTLTLRHQRQALCFAAWAAACAATKKRRRMDAVLGRQPLSRHGLHRLLLHVTFSAWAMRLETAQLAKFRRSGLKESLICCLASRTLAASFKEIRLRLALLAWTRCVGTSKAEAFGPSW</sequence>